<keyword evidence="3" id="KW-1185">Reference proteome</keyword>
<evidence type="ECO:0000313" key="3">
    <source>
        <dbReference type="Proteomes" id="UP000037035"/>
    </source>
</evidence>
<proteinExistence type="predicted"/>
<gene>
    <name evidence="2" type="ORF">VP01_1438g3</name>
</gene>
<reference evidence="2 3" key="1">
    <citation type="submission" date="2015-08" db="EMBL/GenBank/DDBJ databases">
        <title>Next Generation Sequencing and Analysis of the Genome of Puccinia sorghi L Schw, the Causal Agent of Maize Common Rust.</title>
        <authorList>
            <person name="Rochi L."/>
            <person name="Burguener G."/>
            <person name="Darino M."/>
            <person name="Turjanski A."/>
            <person name="Kreff E."/>
            <person name="Dieguez M.J."/>
            <person name="Sacco F."/>
        </authorList>
    </citation>
    <scope>NUCLEOTIDE SEQUENCE [LARGE SCALE GENOMIC DNA]</scope>
    <source>
        <strain evidence="2 3">RO10H11247</strain>
    </source>
</reference>
<evidence type="ECO:0000256" key="1">
    <source>
        <dbReference type="SAM" id="MobiDB-lite"/>
    </source>
</evidence>
<dbReference type="AlphaFoldDB" id="A0A0L6VK91"/>
<evidence type="ECO:0000313" key="2">
    <source>
        <dbReference type="EMBL" id="KNZ61196.1"/>
    </source>
</evidence>
<feature type="region of interest" description="Disordered" evidence="1">
    <location>
        <begin position="265"/>
        <end position="307"/>
    </location>
</feature>
<comment type="caution">
    <text evidence="2">The sequence shown here is derived from an EMBL/GenBank/DDBJ whole genome shotgun (WGS) entry which is preliminary data.</text>
</comment>
<protein>
    <submittedName>
        <fullName evidence="2">Uncharacterized protein</fullName>
    </submittedName>
</protein>
<name>A0A0L6VK91_9BASI</name>
<dbReference type="EMBL" id="LAVV01004876">
    <property type="protein sequence ID" value="KNZ61196.1"/>
    <property type="molecule type" value="Genomic_DNA"/>
</dbReference>
<dbReference type="VEuPathDB" id="FungiDB:VP01_1438g3"/>
<feature type="region of interest" description="Disordered" evidence="1">
    <location>
        <begin position="312"/>
        <end position="331"/>
    </location>
</feature>
<dbReference type="Proteomes" id="UP000037035">
    <property type="component" value="Unassembled WGS sequence"/>
</dbReference>
<accession>A0A0L6VK91</accession>
<sequence length="354" mass="39710">MENVRPDSQKLTHLKAPDPIDSPMRVVSLPLHQLQNSQGETPGPMSVLEWRRAVWYAVQSIRDQTNPIILITTFSSCPTYLRPSINIIDFSSPPDLRTSKKKLRINPLVEEDRKFLMADTLITLFQNSDSGEEVTDNSIIGRPSRHGLRRYTSKKPTVMPLIDLTQPTDADGRPIQFEGGRPQLLSQSNKPKKRMMAAPDIEQRHREAMRRLQAEATEHLIYAEWEAAAHHQSTPQFEQPKLNRLPTRRATLRKLSDFARKSVSNLSVRTTAVSSPPPVASCSNTVDKSRSSTPKKSSSRKGSTRLTQMIKKFGSLRRSPNSPKMFSAGSEASLSRKSLLSSFRFSASTSAVHS</sequence>
<organism evidence="2 3">
    <name type="scientific">Puccinia sorghi</name>
    <dbReference type="NCBI Taxonomy" id="27349"/>
    <lineage>
        <taxon>Eukaryota</taxon>
        <taxon>Fungi</taxon>
        <taxon>Dikarya</taxon>
        <taxon>Basidiomycota</taxon>
        <taxon>Pucciniomycotina</taxon>
        <taxon>Pucciniomycetes</taxon>
        <taxon>Pucciniales</taxon>
        <taxon>Pucciniaceae</taxon>
        <taxon>Puccinia</taxon>
    </lineage>
</organism>
<dbReference type="OrthoDB" id="2504409at2759"/>